<organism evidence="2">
    <name type="scientific">Picea glauca</name>
    <name type="common">White spruce</name>
    <name type="synonym">Pinus glauca</name>
    <dbReference type="NCBI Taxonomy" id="3330"/>
    <lineage>
        <taxon>Eukaryota</taxon>
        <taxon>Viridiplantae</taxon>
        <taxon>Streptophyta</taxon>
        <taxon>Embryophyta</taxon>
        <taxon>Tracheophyta</taxon>
        <taxon>Spermatophyta</taxon>
        <taxon>Pinopsida</taxon>
        <taxon>Pinidae</taxon>
        <taxon>Conifers I</taxon>
        <taxon>Pinales</taxon>
        <taxon>Pinaceae</taxon>
        <taxon>Picea</taxon>
    </lineage>
</organism>
<dbReference type="AlphaFoldDB" id="A0A101M4L4"/>
<keyword evidence="2" id="KW-0496">Mitochondrion</keyword>
<name>A0A101M4L4_PICGL</name>
<feature type="transmembrane region" description="Helical" evidence="1">
    <location>
        <begin position="7"/>
        <end position="25"/>
    </location>
</feature>
<keyword evidence="1" id="KW-1133">Transmembrane helix</keyword>
<gene>
    <name evidence="2" type="ORF">ABT39_MTgene832</name>
</gene>
<protein>
    <submittedName>
        <fullName evidence="2">Uncharacterized protein</fullName>
    </submittedName>
</protein>
<evidence type="ECO:0000256" key="1">
    <source>
        <dbReference type="SAM" id="Phobius"/>
    </source>
</evidence>
<keyword evidence="1" id="KW-0472">Membrane</keyword>
<proteinExistence type="predicted"/>
<sequence>MGKVKRRYAIFIYYIYWIIVPLAYYSPSLPFEGFHTTCQNYPISSHGLFPIGDYSLGDYYLTRTSST</sequence>
<evidence type="ECO:0000313" key="2">
    <source>
        <dbReference type="EMBL" id="KUM50986.1"/>
    </source>
</evidence>
<reference evidence="2" key="1">
    <citation type="journal article" date="2015" name="Genome Biol. Evol.">
        <title>Organellar Genomes of White Spruce (Picea glauca): Assembly and Annotation.</title>
        <authorList>
            <person name="Jackman S.D."/>
            <person name="Warren R.L."/>
            <person name="Gibb E.A."/>
            <person name="Vandervalk B.P."/>
            <person name="Mohamadi H."/>
            <person name="Chu J."/>
            <person name="Raymond A."/>
            <person name="Pleasance S."/>
            <person name="Coope R."/>
            <person name="Wildung M.R."/>
            <person name="Ritland C.E."/>
            <person name="Bousquet J."/>
            <person name="Jones S.J."/>
            <person name="Bohlmann J."/>
            <person name="Birol I."/>
        </authorList>
    </citation>
    <scope>NUCLEOTIDE SEQUENCE [LARGE SCALE GENOMIC DNA]</scope>
    <source>
        <tissue evidence="2">Flushing bud</tissue>
    </source>
</reference>
<accession>A0A101M4L4</accession>
<geneLocation type="mitochondrion" evidence="2"/>
<comment type="caution">
    <text evidence="2">The sequence shown here is derived from an EMBL/GenBank/DDBJ whole genome shotgun (WGS) entry which is preliminary data.</text>
</comment>
<keyword evidence="1" id="KW-0812">Transmembrane</keyword>
<dbReference type="EMBL" id="LKAM01000001">
    <property type="protein sequence ID" value="KUM50986.1"/>
    <property type="molecule type" value="Genomic_DNA"/>
</dbReference>